<evidence type="ECO:0000313" key="2">
    <source>
        <dbReference type="Proteomes" id="UP000002668"/>
    </source>
</evidence>
<dbReference type="EMBL" id="FP929129">
    <property type="protein sequence ID" value="CBX96480.1"/>
    <property type="molecule type" value="Genomic_DNA"/>
</dbReference>
<dbReference type="AlphaFoldDB" id="E4ZYF4"/>
<keyword evidence="2" id="KW-1185">Reference proteome</keyword>
<proteinExistence type="predicted"/>
<gene>
    <name evidence="1" type="ORF">LEMA_uP107450.1</name>
</gene>
<protein>
    <submittedName>
        <fullName evidence="1">Predicted protein</fullName>
    </submittedName>
</protein>
<reference evidence="2" key="1">
    <citation type="journal article" date="2011" name="Nat. Commun.">
        <title>Effector diversification within compartments of the Leptosphaeria maculans genome affected by Repeat-Induced Point mutations.</title>
        <authorList>
            <person name="Rouxel T."/>
            <person name="Grandaubert J."/>
            <person name="Hane J.K."/>
            <person name="Hoede C."/>
            <person name="van de Wouw A.P."/>
            <person name="Couloux A."/>
            <person name="Dominguez V."/>
            <person name="Anthouard V."/>
            <person name="Bally P."/>
            <person name="Bourras S."/>
            <person name="Cozijnsen A.J."/>
            <person name="Ciuffetti L.M."/>
            <person name="Degrave A."/>
            <person name="Dilmaghani A."/>
            <person name="Duret L."/>
            <person name="Fudal I."/>
            <person name="Goodwin S.B."/>
            <person name="Gout L."/>
            <person name="Glaser N."/>
            <person name="Linglin J."/>
            <person name="Kema G.H.J."/>
            <person name="Lapalu N."/>
            <person name="Lawrence C.B."/>
            <person name="May K."/>
            <person name="Meyer M."/>
            <person name="Ollivier B."/>
            <person name="Poulain J."/>
            <person name="Schoch C.L."/>
            <person name="Simon A."/>
            <person name="Spatafora J.W."/>
            <person name="Stachowiak A."/>
            <person name="Turgeon B.G."/>
            <person name="Tyler B.M."/>
            <person name="Vincent D."/>
            <person name="Weissenbach J."/>
            <person name="Amselem J."/>
            <person name="Quesneville H."/>
            <person name="Oliver R.P."/>
            <person name="Wincker P."/>
            <person name="Balesdent M.-H."/>
            <person name="Howlett B.J."/>
        </authorList>
    </citation>
    <scope>NUCLEOTIDE SEQUENCE [LARGE SCALE GENOMIC DNA]</scope>
    <source>
        <strain evidence="2">JN3 / isolate v23.1.3 / race Av1-4-5-6-7-8</strain>
    </source>
</reference>
<name>E4ZYF4_LEPMJ</name>
<dbReference type="VEuPathDB" id="FungiDB:LEMA_uP107450.1"/>
<dbReference type="HOGENOM" id="CLU_3279639_0_0_1"/>
<dbReference type="Proteomes" id="UP000002668">
    <property type="component" value="Genome"/>
</dbReference>
<accession>E4ZYF4</accession>
<sequence length="41" mass="4623">MPAEKGHAPLASVEPRLAFVHRHFFDNHQVHASKDGVNDFL</sequence>
<evidence type="ECO:0000313" key="1">
    <source>
        <dbReference type="EMBL" id="CBX96480.1"/>
    </source>
</evidence>
<dbReference type="InParanoid" id="E4ZYF4"/>
<organism evidence="2">
    <name type="scientific">Leptosphaeria maculans (strain JN3 / isolate v23.1.3 / race Av1-4-5-6-7-8)</name>
    <name type="common">Blackleg fungus</name>
    <name type="synonym">Phoma lingam</name>
    <dbReference type="NCBI Taxonomy" id="985895"/>
    <lineage>
        <taxon>Eukaryota</taxon>
        <taxon>Fungi</taxon>
        <taxon>Dikarya</taxon>
        <taxon>Ascomycota</taxon>
        <taxon>Pezizomycotina</taxon>
        <taxon>Dothideomycetes</taxon>
        <taxon>Pleosporomycetidae</taxon>
        <taxon>Pleosporales</taxon>
        <taxon>Pleosporineae</taxon>
        <taxon>Leptosphaeriaceae</taxon>
        <taxon>Plenodomus</taxon>
        <taxon>Plenodomus lingam/Leptosphaeria maculans species complex</taxon>
    </lineage>
</organism>